<feature type="compositionally biased region" description="Low complexity" evidence="1">
    <location>
        <begin position="335"/>
        <end position="347"/>
    </location>
</feature>
<organism evidence="2 3">
    <name type="scientific">Diutina rugosa</name>
    <name type="common">Yeast</name>
    <name type="synonym">Candida rugosa</name>
    <dbReference type="NCBI Taxonomy" id="5481"/>
    <lineage>
        <taxon>Eukaryota</taxon>
        <taxon>Fungi</taxon>
        <taxon>Dikarya</taxon>
        <taxon>Ascomycota</taxon>
        <taxon>Saccharomycotina</taxon>
        <taxon>Pichiomycetes</taxon>
        <taxon>Debaryomycetaceae</taxon>
        <taxon>Diutina</taxon>
    </lineage>
</organism>
<dbReference type="GeneID" id="54781243"/>
<feature type="region of interest" description="Disordered" evidence="1">
    <location>
        <begin position="327"/>
        <end position="348"/>
    </location>
</feature>
<gene>
    <name evidence="2" type="ORF">DIURU_002592</name>
</gene>
<evidence type="ECO:0000256" key="1">
    <source>
        <dbReference type="SAM" id="MobiDB-lite"/>
    </source>
</evidence>
<dbReference type="RefSeq" id="XP_034012607.1">
    <property type="nucleotide sequence ID" value="XM_034155260.1"/>
</dbReference>
<dbReference type="AlphaFoldDB" id="A0A642UPP8"/>
<feature type="region of interest" description="Disordered" evidence="1">
    <location>
        <begin position="454"/>
        <end position="541"/>
    </location>
</feature>
<comment type="caution">
    <text evidence="2">The sequence shown here is derived from an EMBL/GenBank/DDBJ whole genome shotgun (WGS) entry which is preliminary data.</text>
</comment>
<feature type="compositionally biased region" description="Polar residues" evidence="1">
    <location>
        <begin position="467"/>
        <end position="477"/>
    </location>
</feature>
<dbReference type="OrthoDB" id="4094935at2759"/>
<keyword evidence="3" id="KW-1185">Reference proteome</keyword>
<feature type="compositionally biased region" description="Low complexity" evidence="1">
    <location>
        <begin position="498"/>
        <end position="514"/>
    </location>
</feature>
<feature type="compositionally biased region" description="Basic residues" evidence="1">
    <location>
        <begin position="531"/>
        <end position="541"/>
    </location>
</feature>
<sequence length="634" mass="69330">MSTYKFSVDTPPIPAADQFRLDSVLASLAPETQDVVDSMVGVSRNYQKDVRDEFKRSLTREQQIQMRNIKVAKMTKSVTKRMAQASPSPASIGAVGTEVNELLMVTTTTNTRLKAVLNRLESVEFDPARFPKLAQLMKRKPTTTETESPFTYEPYSNGGDSGNYANGIHPSVSPEYTLEPVDHPQLQTTTNTDQSPDQSPLSSARTSVRELTPQPPSFTLEPERSRSPITNTSPEPILSPTKASESSSSPEPSSPSLSPSQTPLPRQNSSIDPLEPITSTSSSLSGIQSPLLNATKRTPRKPFVKVESQEPMSPQQFEEFMAQSINQYRRKKTSRSFSSSRNNSAASHNPINLLYSSLMSHPKYVDPIPKLSNPNPFSSVISIKSSPTAIQTFQTSHFKKLRINGDPITSATFVKAQARKNDLQQHHQQNPPCECAQATPAIKALEMLSDNIADIENVPGTPPCHSPVNSSPPQTSPLKRGSDDDIWTTVDSEGLDLSPPRQSTSSSAATPRTPLLSDADVSFEKDNSPTPKHRPSHHTLKPKRSILKTSLSGQAVPIKKNKLDAAKYSAPSALSEINSAYDGRNNLSVTSFSANGILLPVATGDYYKRGSPPDNDDNRSILSISNLKQHLEDY</sequence>
<reference evidence="2 3" key="1">
    <citation type="submission" date="2019-07" db="EMBL/GenBank/DDBJ databases">
        <title>Genome assembly of two rare yeast pathogens: Diutina rugosa and Trichomonascus ciferrii.</title>
        <authorList>
            <person name="Mixao V."/>
            <person name="Saus E."/>
            <person name="Hansen A."/>
            <person name="Lass-Flor C."/>
            <person name="Gabaldon T."/>
        </authorList>
    </citation>
    <scope>NUCLEOTIDE SEQUENCE [LARGE SCALE GENOMIC DNA]</scope>
    <source>
        <strain evidence="2 3">CBS 613</strain>
    </source>
</reference>
<feature type="compositionally biased region" description="Low complexity" evidence="1">
    <location>
        <begin position="276"/>
        <end position="291"/>
    </location>
</feature>
<dbReference type="EMBL" id="SWFT01000076">
    <property type="protein sequence ID" value="KAA8902991.1"/>
    <property type="molecule type" value="Genomic_DNA"/>
</dbReference>
<protein>
    <submittedName>
        <fullName evidence="2">Uncharacterized protein</fullName>
    </submittedName>
</protein>
<accession>A0A642UPP8</accession>
<dbReference type="OMA" id="SSIAKYR"/>
<feature type="region of interest" description="Disordered" evidence="1">
    <location>
        <begin position="136"/>
        <end position="312"/>
    </location>
</feature>
<dbReference type="Proteomes" id="UP000449547">
    <property type="component" value="Unassembled WGS sequence"/>
</dbReference>
<evidence type="ECO:0000313" key="3">
    <source>
        <dbReference type="Proteomes" id="UP000449547"/>
    </source>
</evidence>
<name>A0A642UPP8_DIURU</name>
<proteinExistence type="predicted"/>
<feature type="compositionally biased region" description="Polar residues" evidence="1">
    <location>
        <begin position="185"/>
        <end position="206"/>
    </location>
</feature>
<dbReference type="VEuPathDB" id="FungiDB:DIURU_002592"/>
<feature type="compositionally biased region" description="Low complexity" evidence="1">
    <location>
        <begin position="239"/>
        <end position="265"/>
    </location>
</feature>
<evidence type="ECO:0000313" key="2">
    <source>
        <dbReference type="EMBL" id="KAA8902991.1"/>
    </source>
</evidence>